<evidence type="ECO:0000313" key="4">
    <source>
        <dbReference type="Proteomes" id="UP000051574"/>
    </source>
</evidence>
<keyword evidence="4" id="KW-1185">Reference proteome</keyword>
<dbReference type="SUPFAM" id="SSF48726">
    <property type="entry name" value="Immunoglobulin"/>
    <property type="match status" value="1"/>
</dbReference>
<dbReference type="EMBL" id="LJIG01016391">
    <property type="protein sequence ID" value="KRT80741.1"/>
    <property type="molecule type" value="Genomic_DNA"/>
</dbReference>
<dbReference type="AlphaFoldDB" id="A0A0T6B0U5"/>
<dbReference type="InterPro" id="IPR007110">
    <property type="entry name" value="Ig-like_dom"/>
</dbReference>
<comment type="caution">
    <text evidence="3">The sequence shown here is derived from an EMBL/GenBank/DDBJ whole genome shotgun (WGS) entry which is preliminary data.</text>
</comment>
<accession>A0A0T6B0U5</accession>
<dbReference type="Proteomes" id="UP000051574">
    <property type="component" value="Unassembled WGS sequence"/>
</dbReference>
<feature type="chain" id="PRO_5006668264" description="Ig-like domain-containing protein" evidence="1">
    <location>
        <begin position="20"/>
        <end position="134"/>
    </location>
</feature>
<name>A0A0T6B0U5_9SCAR</name>
<feature type="signal peptide" evidence="1">
    <location>
        <begin position="1"/>
        <end position="19"/>
    </location>
</feature>
<dbReference type="PROSITE" id="PS50835">
    <property type="entry name" value="IG_LIKE"/>
    <property type="match status" value="1"/>
</dbReference>
<dbReference type="OrthoDB" id="2019384at2759"/>
<evidence type="ECO:0000259" key="2">
    <source>
        <dbReference type="PROSITE" id="PS50835"/>
    </source>
</evidence>
<feature type="domain" description="Ig-like" evidence="2">
    <location>
        <begin position="35"/>
        <end position="134"/>
    </location>
</feature>
<feature type="non-terminal residue" evidence="3">
    <location>
        <position position="134"/>
    </location>
</feature>
<keyword evidence="1" id="KW-0732">Signal</keyword>
<dbReference type="InterPro" id="IPR036179">
    <property type="entry name" value="Ig-like_dom_sf"/>
</dbReference>
<proteinExistence type="predicted"/>
<organism evidence="3 4">
    <name type="scientific">Oryctes borbonicus</name>
    <dbReference type="NCBI Taxonomy" id="1629725"/>
    <lineage>
        <taxon>Eukaryota</taxon>
        <taxon>Metazoa</taxon>
        <taxon>Ecdysozoa</taxon>
        <taxon>Arthropoda</taxon>
        <taxon>Hexapoda</taxon>
        <taxon>Insecta</taxon>
        <taxon>Pterygota</taxon>
        <taxon>Neoptera</taxon>
        <taxon>Endopterygota</taxon>
        <taxon>Coleoptera</taxon>
        <taxon>Polyphaga</taxon>
        <taxon>Scarabaeiformia</taxon>
        <taxon>Scarabaeidae</taxon>
        <taxon>Dynastinae</taxon>
        <taxon>Oryctes</taxon>
    </lineage>
</organism>
<evidence type="ECO:0000256" key="1">
    <source>
        <dbReference type="SAM" id="SignalP"/>
    </source>
</evidence>
<reference evidence="3 4" key="1">
    <citation type="submission" date="2015-09" db="EMBL/GenBank/DDBJ databases">
        <title>Draft genome of the scarab beetle Oryctes borbonicus.</title>
        <authorList>
            <person name="Meyer J.M."/>
            <person name="Markov G.V."/>
            <person name="Baskaran P."/>
            <person name="Herrmann M."/>
            <person name="Sommer R.J."/>
            <person name="Roedelsperger C."/>
        </authorList>
    </citation>
    <scope>NUCLEOTIDE SEQUENCE [LARGE SCALE GENOMIC DNA]</scope>
    <source>
        <strain evidence="3">OB123</strain>
        <tissue evidence="3">Whole animal</tissue>
    </source>
</reference>
<gene>
    <name evidence="3" type="ORF">AMK59_5936</name>
</gene>
<protein>
    <recommendedName>
        <fullName evidence="2">Ig-like domain-containing protein</fullName>
    </recommendedName>
</protein>
<evidence type="ECO:0000313" key="3">
    <source>
        <dbReference type="EMBL" id="KRT80741.1"/>
    </source>
</evidence>
<dbReference type="Gene3D" id="2.60.40.10">
    <property type="entry name" value="Immunoglobulins"/>
    <property type="match status" value="1"/>
</dbReference>
<sequence length="134" mass="15172">MHRLSAFSLFLGLICITNCDVSLQIIRNTDENYTPVVNGISEKAGTNLSLSCELFSNVSDNMIMDDKITWEKASPEISLKTRLDLEQLTKSTKMLYSIVKPSDTNKAVKNFIPLKLEDTGTYFCISFKYRLFKG</sequence>
<dbReference type="InterPro" id="IPR013783">
    <property type="entry name" value="Ig-like_fold"/>
</dbReference>